<feature type="region of interest" description="Disordered" evidence="4">
    <location>
        <begin position="66"/>
        <end position="99"/>
    </location>
</feature>
<dbReference type="PROSITE" id="PS50082">
    <property type="entry name" value="WD_REPEATS_2"/>
    <property type="match status" value="13"/>
</dbReference>
<dbReference type="Gene3D" id="2.130.10.10">
    <property type="entry name" value="YVTN repeat-like/Quinoprotein amine dehydrogenase"/>
    <property type="match status" value="5"/>
</dbReference>
<dbReference type="InterPro" id="IPR049052">
    <property type="entry name" value="nSTAND1"/>
</dbReference>
<organism evidence="6 7">
    <name type="scientific">Wenjunlia vitaminophila</name>
    <name type="common">Streptomyces vitaminophilus</name>
    <dbReference type="NCBI Taxonomy" id="76728"/>
    <lineage>
        <taxon>Bacteria</taxon>
        <taxon>Bacillati</taxon>
        <taxon>Actinomycetota</taxon>
        <taxon>Actinomycetes</taxon>
        <taxon>Kitasatosporales</taxon>
        <taxon>Streptomycetaceae</taxon>
        <taxon>Wenjunlia</taxon>
    </lineage>
</organism>
<keyword evidence="7" id="KW-1185">Reference proteome</keyword>
<sequence length="1290" mass="138415">MREEAGSPSYRLLARKAHYAASTLADAAKGDRLPTLEVTLAYVRACGGPEAEWKTRWQATAALVAPSAGGPGVADPREPAGPHGSSGSPDPGPPCPYPGLAAFQEQDAELFFGRQNLIGQVADHLERDGNARLVAVFGASGSGKSSLLRAGVLPSLPGHWRSLVFTPGATPLTALAAAVASATGPEGAATDTDTGGGAGDLRRELAGDPSAADVALTTWLLTQPDATRLALVVDQFEEIFTVCADEAERHAFLDAIALLANSGENRVRVLITVRADFYPHCSAHPGLVGALRDGVQLPIGPPAPDELRELIVEPARRRGVAVDADLLATLIADASDQPGSLPLVAHLLRQLWHRRQGAALHLTDYHASGGVQGAVAQTAEEVYTRCTPRQQQALRNVFVRLTALGDGTDDTRRRISRAEIAGLPLADEIESLLEELASARLIVLDRNTVEVTHEAVISAWPRLRRWLTEDREGLRLHRQLTQSAESWELLGHDPGALYRGTRLELTRDWLARADERTLTARELEFLNASLAAQDREQLTERRRTRRLRQLAALLTALLLLVSVVSLYAVRARNTATKQRNSALSQTVAGQAAGLRATDPSLAGQLSLAAYRLSPTDEARGSLLSTFAATYAAVLTGHTKAVNAVDFSPDGRVLATVSDDRTLRLWDVADPHQPLGLATRSDPGGPVTVVQFSPDGTLLATAGAGDRVRLWDVSDPHDPRELAAIAHPQEVDAVAFDSRSRLLATGARDGGLRLWDISDPRDPTALTSPLEHAGPVLGVAFSPRDDLLASGDAKGVVRLWTIRREVRGHARAVEGTRVRLAKRLDAHRGAVTWVGFAPRRRSVLATASEDRTAMLWDTAHPARPVRLSTMRGHTDGLSAATFSSHGDVLVTASRDQTSRAWDLANPRLPRLAVTHSGHTDALTGLALSPDEKVLATTSRDHDIRLWDIPNPTVSGHSDAVCAVAFSPDQRVLATGGWDRTARLWTAATPRQPRRLATLPGHRAAVCGVAFNPDGSVLATASLDHSVQLWDLADPQHPRLLRRLDAGVGAIHEIVFSPDGRVLAAGGSGGVRLWDVGNPEMSRALHSRALQPGNVTTVAFSPDGDLLAAAGDDRPLQLWSVRHPREPRVLTSVSSRDERVTSVAFSSDGRTLASAGFSGTVRLWHVTNGRRLTTAATLNNHVGAVYSVAFSSDGQTLATGGADSTVRLWDASDPDEPEELAALTGHTAHVYALSFHPNGHVLATASQDHTARLWETNPEEIVSNICRLARPKITREQWAKYFPHVRYQPPCP</sequence>
<feature type="repeat" description="WD" evidence="3">
    <location>
        <begin position="686"/>
        <end position="720"/>
    </location>
</feature>
<evidence type="ECO:0000256" key="3">
    <source>
        <dbReference type="PROSITE-ProRule" id="PRU00221"/>
    </source>
</evidence>
<keyword evidence="1 3" id="KW-0853">WD repeat</keyword>
<dbReference type="PRINTS" id="PR00320">
    <property type="entry name" value="GPROTEINBRPT"/>
</dbReference>
<evidence type="ECO:0000313" key="6">
    <source>
        <dbReference type="EMBL" id="KRV48826.1"/>
    </source>
</evidence>
<feature type="repeat" description="WD" evidence="3">
    <location>
        <begin position="1176"/>
        <end position="1217"/>
    </location>
</feature>
<accession>A0A0T6LRS2</accession>
<dbReference type="SUPFAM" id="SSF50969">
    <property type="entry name" value="YVTN repeat-like/Quinoprotein amine dehydrogenase"/>
    <property type="match status" value="1"/>
</dbReference>
<dbReference type="PANTHER" id="PTHR19879">
    <property type="entry name" value="TRANSCRIPTION INITIATION FACTOR TFIID"/>
    <property type="match status" value="1"/>
</dbReference>
<dbReference type="Pfam" id="PF00400">
    <property type="entry name" value="WD40"/>
    <property type="match status" value="14"/>
</dbReference>
<dbReference type="STRING" id="76728.AQ490_23475"/>
<evidence type="ECO:0000313" key="7">
    <source>
        <dbReference type="Proteomes" id="UP000050867"/>
    </source>
</evidence>
<gene>
    <name evidence="6" type="ORF">AQ490_23475</name>
</gene>
<dbReference type="InterPro" id="IPR015943">
    <property type="entry name" value="WD40/YVTN_repeat-like_dom_sf"/>
</dbReference>
<evidence type="ECO:0000256" key="4">
    <source>
        <dbReference type="SAM" id="MobiDB-lite"/>
    </source>
</evidence>
<dbReference type="InterPro" id="IPR036322">
    <property type="entry name" value="WD40_repeat_dom_sf"/>
</dbReference>
<feature type="repeat" description="WD" evidence="3">
    <location>
        <begin position="952"/>
        <end position="993"/>
    </location>
</feature>
<feature type="repeat" description="WD" evidence="3">
    <location>
        <begin position="1086"/>
        <end position="1127"/>
    </location>
</feature>
<dbReference type="InterPro" id="IPR001680">
    <property type="entry name" value="WD40_rpt"/>
</dbReference>
<name>A0A0T6LRS2_WENVI</name>
<dbReference type="SUPFAM" id="SSF50978">
    <property type="entry name" value="WD40 repeat-like"/>
    <property type="match status" value="2"/>
</dbReference>
<proteinExistence type="predicted"/>
<evidence type="ECO:0000256" key="1">
    <source>
        <dbReference type="ARBA" id="ARBA00022574"/>
    </source>
</evidence>
<dbReference type="Pfam" id="PF20703">
    <property type="entry name" value="nSTAND1"/>
    <property type="match status" value="1"/>
</dbReference>
<dbReference type="InterPro" id="IPR020472">
    <property type="entry name" value="WD40_PAC1"/>
</dbReference>
<dbReference type="InterPro" id="IPR019775">
    <property type="entry name" value="WD40_repeat_CS"/>
</dbReference>
<feature type="domain" description="Novel STAND NTPase 1" evidence="5">
    <location>
        <begin position="96"/>
        <end position="494"/>
    </location>
</feature>
<feature type="repeat" description="WD" evidence="3">
    <location>
        <begin position="723"/>
        <end position="764"/>
    </location>
</feature>
<feature type="repeat" description="WD" evidence="3">
    <location>
        <begin position="1221"/>
        <end position="1262"/>
    </location>
</feature>
<feature type="repeat" description="WD" evidence="3">
    <location>
        <begin position="869"/>
        <end position="910"/>
    </location>
</feature>
<dbReference type="InterPro" id="IPR027417">
    <property type="entry name" value="P-loop_NTPase"/>
</dbReference>
<dbReference type="EMBL" id="LLZU01000018">
    <property type="protein sequence ID" value="KRV48826.1"/>
    <property type="molecule type" value="Genomic_DNA"/>
</dbReference>
<feature type="repeat" description="WD" evidence="3">
    <location>
        <begin position="634"/>
        <end position="667"/>
    </location>
</feature>
<dbReference type="eggNOG" id="COG5276">
    <property type="taxonomic scope" value="Bacteria"/>
</dbReference>
<reference evidence="6 7" key="1">
    <citation type="submission" date="2015-10" db="EMBL/GenBank/DDBJ databases">
        <title>Draft genome sequence of pyrrolomycin-producing Streptomyces vitaminophilus.</title>
        <authorList>
            <person name="Graham D.E."/>
            <person name="Mahan K.M."/>
            <person name="Klingeman D.M."/>
            <person name="Hettich R.L."/>
            <person name="Parry R.J."/>
        </authorList>
    </citation>
    <scope>NUCLEOTIDE SEQUENCE [LARGE SCALE GENOMIC DNA]</scope>
    <source>
        <strain evidence="6 7">ATCC 31673</strain>
    </source>
</reference>
<dbReference type="PROSITE" id="PS00678">
    <property type="entry name" value="WD_REPEATS_1"/>
    <property type="match status" value="5"/>
</dbReference>
<feature type="repeat" description="WD" evidence="3">
    <location>
        <begin position="823"/>
        <end position="856"/>
    </location>
</feature>
<feature type="repeat" description="WD" evidence="3">
    <location>
        <begin position="914"/>
        <end position="947"/>
    </location>
</feature>
<feature type="repeat" description="WD" evidence="3">
    <location>
        <begin position="1131"/>
        <end position="1172"/>
    </location>
</feature>
<dbReference type="PANTHER" id="PTHR19879:SF9">
    <property type="entry name" value="TRANSCRIPTION INITIATION FACTOR TFIID SUBUNIT 5"/>
    <property type="match status" value="1"/>
</dbReference>
<feature type="repeat" description="WD" evidence="3">
    <location>
        <begin position="768"/>
        <end position="802"/>
    </location>
</feature>
<protein>
    <recommendedName>
        <fullName evidence="5">Novel STAND NTPase 1 domain-containing protein</fullName>
    </recommendedName>
</protein>
<keyword evidence="2" id="KW-0677">Repeat</keyword>
<dbReference type="CDD" id="cd00200">
    <property type="entry name" value="WD40"/>
    <property type="match status" value="2"/>
</dbReference>
<dbReference type="InterPro" id="IPR011044">
    <property type="entry name" value="Quino_amine_DH_bsu"/>
</dbReference>
<feature type="repeat" description="WD" evidence="3">
    <location>
        <begin position="997"/>
        <end position="1038"/>
    </location>
</feature>
<evidence type="ECO:0000259" key="5">
    <source>
        <dbReference type="Pfam" id="PF20703"/>
    </source>
</evidence>
<dbReference type="PROSITE" id="PS50294">
    <property type="entry name" value="WD_REPEATS_REGION"/>
    <property type="match status" value="13"/>
</dbReference>
<evidence type="ECO:0000256" key="2">
    <source>
        <dbReference type="ARBA" id="ARBA00022737"/>
    </source>
</evidence>
<dbReference type="SMART" id="SM00320">
    <property type="entry name" value="WD40"/>
    <property type="match status" value="14"/>
</dbReference>
<dbReference type="SUPFAM" id="SSF52540">
    <property type="entry name" value="P-loop containing nucleoside triphosphate hydrolases"/>
    <property type="match status" value="1"/>
</dbReference>
<comment type="caution">
    <text evidence="6">The sequence shown here is derived from an EMBL/GenBank/DDBJ whole genome shotgun (WGS) entry which is preliminary data.</text>
</comment>
<dbReference type="Proteomes" id="UP000050867">
    <property type="component" value="Unassembled WGS sequence"/>
</dbReference>